<sequence>MTGSTRSGCSTARWCTRGAPVRLRTRSAREGTQVHSADPKDALCTSGALASRGAGGETLLPFAVDDARLRGATRRAVRGSGSARCRGGLHRSLGGVDGQSRAQLDGFKSRALRPEAPAQRHLYATEWRVLAATPAPAQGRPAALVLGDAALPFEDERVPSRTRWNELELDLEPGVMTLVV</sequence>
<protein>
    <submittedName>
        <fullName evidence="1">Polyketide synthase</fullName>
    </submittedName>
</protein>
<organism evidence="1 2">
    <name type="scientific">Chrysochromulina tobinii</name>
    <dbReference type="NCBI Taxonomy" id="1460289"/>
    <lineage>
        <taxon>Eukaryota</taxon>
        <taxon>Haptista</taxon>
        <taxon>Haptophyta</taxon>
        <taxon>Prymnesiophyceae</taxon>
        <taxon>Prymnesiales</taxon>
        <taxon>Chrysochromulinaceae</taxon>
        <taxon>Chrysochromulina</taxon>
    </lineage>
</organism>
<dbReference type="Proteomes" id="UP000037460">
    <property type="component" value="Unassembled WGS sequence"/>
</dbReference>
<accession>A0A0M0JP02</accession>
<dbReference type="AlphaFoldDB" id="A0A0M0JP02"/>
<evidence type="ECO:0000313" key="1">
    <source>
        <dbReference type="EMBL" id="KOO28331.1"/>
    </source>
</evidence>
<keyword evidence="2" id="KW-1185">Reference proteome</keyword>
<dbReference type="EMBL" id="JWZX01002583">
    <property type="protein sequence ID" value="KOO28331.1"/>
    <property type="molecule type" value="Genomic_DNA"/>
</dbReference>
<evidence type="ECO:0000313" key="2">
    <source>
        <dbReference type="Proteomes" id="UP000037460"/>
    </source>
</evidence>
<gene>
    <name evidence="1" type="ORF">Ctob_011429</name>
</gene>
<reference evidence="2" key="1">
    <citation type="journal article" date="2015" name="PLoS Genet.">
        <title>Genome Sequence and Transcriptome Analyses of Chrysochromulina tobin: Metabolic Tools for Enhanced Algal Fitness in the Prominent Order Prymnesiales (Haptophyceae).</title>
        <authorList>
            <person name="Hovde B.T."/>
            <person name="Deodato C.R."/>
            <person name="Hunsperger H.M."/>
            <person name="Ryken S.A."/>
            <person name="Yost W."/>
            <person name="Jha R.K."/>
            <person name="Patterson J."/>
            <person name="Monnat R.J. Jr."/>
            <person name="Barlow S.B."/>
            <person name="Starkenburg S.R."/>
            <person name="Cattolico R.A."/>
        </authorList>
    </citation>
    <scope>NUCLEOTIDE SEQUENCE</scope>
    <source>
        <strain evidence="2">CCMP291</strain>
    </source>
</reference>
<name>A0A0M0JP02_9EUKA</name>
<comment type="caution">
    <text evidence="1">The sequence shown here is derived from an EMBL/GenBank/DDBJ whole genome shotgun (WGS) entry which is preliminary data.</text>
</comment>
<proteinExistence type="predicted"/>